<dbReference type="PANTHER" id="PTHR47197">
    <property type="entry name" value="PROTEIN NIRF"/>
    <property type="match status" value="1"/>
</dbReference>
<dbReference type="InterPro" id="IPR011048">
    <property type="entry name" value="Haem_d1_sf"/>
</dbReference>
<proteinExistence type="predicted"/>
<dbReference type="InterPro" id="IPR051200">
    <property type="entry name" value="Host-pathogen_enzymatic-act"/>
</dbReference>
<dbReference type="SUPFAM" id="SSF51004">
    <property type="entry name" value="C-terminal (heme d1) domain of cytochrome cd1-nitrite reductase"/>
    <property type="match status" value="1"/>
</dbReference>
<accession>A0ABT8KYV8</accession>
<evidence type="ECO:0000313" key="1">
    <source>
        <dbReference type="EMBL" id="MDN5210652.1"/>
    </source>
</evidence>
<dbReference type="Gene3D" id="2.130.10.10">
    <property type="entry name" value="YVTN repeat-like/Quinoprotein amine dehydrogenase"/>
    <property type="match status" value="2"/>
</dbReference>
<comment type="caution">
    <text evidence="1">The sequence shown here is derived from an EMBL/GenBank/DDBJ whole genome shotgun (WGS) entry which is preliminary data.</text>
</comment>
<reference evidence="1" key="1">
    <citation type="submission" date="2023-06" db="EMBL/GenBank/DDBJ databases">
        <title>Genomic of Agaribacillus aureum.</title>
        <authorList>
            <person name="Wang G."/>
        </authorList>
    </citation>
    <scope>NUCLEOTIDE SEQUENCE</scope>
    <source>
        <strain evidence="1">BMA12</strain>
    </source>
</reference>
<dbReference type="Proteomes" id="UP001172083">
    <property type="component" value="Unassembled WGS sequence"/>
</dbReference>
<dbReference type="PANTHER" id="PTHR47197:SF3">
    <property type="entry name" value="DIHYDRO-HEME D1 DEHYDROGENASE"/>
    <property type="match status" value="1"/>
</dbReference>
<dbReference type="EMBL" id="JAUJEB010000001">
    <property type="protein sequence ID" value="MDN5210652.1"/>
    <property type="molecule type" value="Genomic_DNA"/>
</dbReference>
<keyword evidence="2" id="KW-1185">Reference proteome</keyword>
<dbReference type="RefSeq" id="WP_346755995.1">
    <property type="nucleotide sequence ID" value="NZ_JAUJEB010000001.1"/>
</dbReference>
<evidence type="ECO:0000313" key="2">
    <source>
        <dbReference type="Proteomes" id="UP001172083"/>
    </source>
</evidence>
<name>A0ABT8KYV8_9BACT</name>
<gene>
    <name evidence="1" type="ORF">QQ020_01295</name>
</gene>
<sequence length="385" mass="42576">MKKIPVIFIYLILYTYSAVSQDYYVYTTAESEDEVALIKFDGKKAEAIKRIPVGVWPAEIEGPHGITVSPDGKFWYLTMAHGNPYGTLYKFSTETNEVVGQTTLGLFPATMQISKATGFLYCVNFNLHGDMVPSTVSVVDPETMTEIKQITTGAMPHGSRISPDGLKHYSVAMMSGELFEIDAISLQVSRVLNLDDAIKSMAKDHANMDHSKMDHSQMDHSKMEHENDKMKGHKMVHSNIKPTWVIPHPDGKKVYVAGNGSNEILEVDLGKWMVTKRFPGDKGPYNVEVTPDGNKMIVTYKSAGSTGVWDLNTGKEVARIKNNRRVSHGIAISPDSRYAFVSIEGIGGEPGSVDVLDLEALKIIDTAEIGKQAGGIYFWKIEHDN</sequence>
<protein>
    <submittedName>
        <fullName evidence="1">YncE family protein</fullName>
    </submittedName>
</protein>
<dbReference type="InterPro" id="IPR015943">
    <property type="entry name" value="WD40/YVTN_repeat-like_dom_sf"/>
</dbReference>
<organism evidence="1 2">
    <name type="scientific">Agaribacillus aureus</name>
    <dbReference type="NCBI Taxonomy" id="3051825"/>
    <lineage>
        <taxon>Bacteria</taxon>
        <taxon>Pseudomonadati</taxon>
        <taxon>Bacteroidota</taxon>
        <taxon>Cytophagia</taxon>
        <taxon>Cytophagales</taxon>
        <taxon>Splendidivirgaceae</taxon>
        <taxon>Agaribacillus</taxon>
    </lineage>
</organism>